<accession>A0AAN0Y303</accession>
<organism evidence="1 2">
    <name type="scientific">Vibrio natriegens NBRC 15636 = ATCC 14048 = DSM 759</name>
    <dbReference type="NCBI Taxonomy" id="1219067"/>
    <lineage>
        <taxon>Bacteria</taxon>
        <taxon>Pseudomonadati</taxon>
        <taxon>Pseudomonadota</taxon>
        <taxon>Gammaproteobacteria</taxon>
        <taxon>Vibrionales</taxon>
        <taxon>Vibrionaceae</taxon>
        <taxon>Vibrio</taxon>
    </lineage>
</organism>
<protein>
    <submittedName>
        <fullName evidence="1">Uncharacterized protein</fullName>
    </submittedName>
</protein>
<dbReference type="KEGG" id="vna:PN96_07140"/>
<dbReference type="AlphaFoldDB" id="A0AAN0Y303"/>
<dbReference type="Proteomes" id="UP000092741">
    <property type="component" value="Chromosome 1"/>
</dbReference>
<proteinExistence type="predicted"/>
<reference evidence="1 2" key="1">
    <citation type="submission" date="2016-07" db="EMBL/GenBank/DDBJ databases">
        <title>Developing Vibrio natriegens as a novel, fast-growing host for biotechnology.</title>
        <authorList>
            <person name="Weinstock M.T."/>
            <person name="Hesek E.D."/>
            <person name="Wilson C.M."/>
            <person name="Gibson D.G."/>
        </authorList>
    </citation>
    <scope>NUCLEOTIDE SEQUENCE [LARGE SCALE GENOMIC DNA]</scope>
    <source>
        <strain evidence="1 2">ATCC 14048</strain>
    </source>
</reference>
<keyword evidence="2" id="KW-1185">Reference proteome</keyword>
<name>A0AAN0Y303_VIBNA</name>
<sequence>MEIDLSEAKMILIVIYAASRQCSLGPKILKVMVFDVFIGMMTADVVNPNSQSETHLGRVR</sequence>
<dbReference type="EMBL" id="CP016345">
    <property type="protein sequence ID" value="ANQ12370.1"/>
    <property type="molecule type" value="Genomic_DNA"/>
</dbReference>
<gene>
    <name evidence="1" type="ORF">BA890_06210</name>
</gene>
<evidence type="ECO:0000313" key="1">
    <source>
        <dbReference type="EMBL" id="ANQ12370.1"/>
    </source>
</evidence>
<evidence type="ECO:0000313" key="2">
    <source>
        <dbReference type="Proteomes" id="UP000092741"/>
    </source>
</evidence>